<evidence type="ECO:0000313" key="1">
    <source>
        <dbReference type="EMBL" id="KAL0392871.1"/>
    </source>
</evidence>
<accession>A0AAW2SK21</accession>
<reference evidence="1" key="2">
    <citation type="journal article" date="2024" name="Plant">
        <title>Genomic evolution and insights into agronomic trait innovations of Sesamum species.</title>
        <authorList>
            <person name="Miao H."/>
            <person name="Wang L."/>
            <person name="Qu L."/>
            <person name="Liu H."/>
            <person name="Sun Y."/>
            <person name="Le M."/>
            <person name="Wang Q."/>
            <person name="Wei S."/>
            <person name="Zheng Y."/>
            <person name="Lin W."/>
            <person name="Duan Y."/>
            <person name="Cao H."/>
            <person name="Xiong S."/>
            <person name="Wang X."/>
            <person name="Wei L."/>
            <person name="Li C."/>
            <person name="Ma Q."/>
            <person name="Ju M."/>
            <person name="Zhao R."/>
            <person name="Li G."/>
            <person name="Mu C."/>
            <person name="Tian Q."/>
            <person name="Mei H."/>
            <person name="Zhang T."/>
            <person name="Gao T."/>
            <person name="Zhang H."/>
        </authorList>
    </citation>
    <scope>NUCLEOTIDE SEQUENCE</scope>
    <source>
        <strain evidence="1">G02</strain>
    </source>
</reference>
<gene>
    <name evidence="1" type="ORF">Sradi_2509900</name>
</gene>
<sequence length="64" mass="7005">MDLNRNGFDPSKPSIHSNMVRKLPLPKYGFTSRGTFGIEESCTIVVNEEACSGFSRLTSHGGDD</sequence>
<protein>
    <submittedName>
        <fullName evidence="1">Uncharacterized protein</fullName>
    </submittedName>
</protein>
<dbReference type="AlphaFoldDB" id="A0AAW2SK21"/>
<proteinExistence type="predicted"/>
<reference evidence="1" key="1">
    <citation type="submission" date="2020-06" db="EMBL/GenBank/DDBJ databases">
        <authorList>
            <person name="Li T."/>
            <person name="Hu X."/>
            <person name="Zhang T."/>
            <person name="Song X."/>
            <person name="Zhang H."/>
            <person name="Dai N."/>
            <person name="Sheng W."/>
            <person name="Hou X."/>
            <person name="Wei L."/>
        </authorList>
    </citation>
    <scope>NUCLEOTIDE SEQUENCE</scope>
    <source>
        <strain evidence="1">G02</strain>
        <tissue evidence="1">Leaf</tissue>
    </source>
</reference>
<comment type="caution">
    <text evidence="1">The sequence shown here is derived from an EMBL/GenBank/DDBJ whole genome shotgun (WGS) entry which is preliminary data.</text>
</comment>
<name>A0AAW2SK21_SESRA</name>
<organism evidence="1">
    <name type="scientific">Sesamum radiatum</name>
    <name type="common">Black benniseed</name>
    <dbReference type="NCBI Taxonomy" id="300843"/>
    <lineage>
        <taxon>Eukaryota</taxon>
        <taxon>Viridiplantae</taxon>
        <taxon>Streptophyta</taxon>
        <taxon>Embryophyta</taxon>
        <taxon>Tracheophyta</taxon>
        <taxon>Spermatophyta</taxon>
        <taxon>Magnoliopsida</taxon>
        <taxon>eudicotyledons</taxon>
        <taxon>Gunneridae</taxon>
        <taxon>Pentapetalae</taxon>
        <taxon>asterids</taxon>
        <taxon>lamiids</taxon>
        <taxon>Lamiales</taxon>
        <taxon>Pedaliaceae</taxon>
        <taxon>Sesamum</taxon>
    </lineage>
</organism>
<dbReference type="EMBL" id="JACGWJ010000010">
    <property type="protein sequence ID" value="KAL0392871.1"/>
    <property type="molecule type" value="Genomic_DNA"/>
</dbReference>